<dbReference type="CDD" id="cd07361">
    <property type="entry name" value="MEMO_like"/>
    <property type="match status" value="1"/>
</dbReference>
<feature type="signal peptide" evidence="2">
    <location>
        <begin position="1"/>
        <end position="21"/>
    </location>
</feature>
<evidence type="ECO:0000256" key="2">
    <source>
        <dbReference type="SAM" id="SignalP"/>
    </source>
</evidence>
<evidence type="ECO:0000313" key="4">
    <source>
        <dbReference type="RefSeq" id="XP_014672877.1"/>
    </source>
</evidence>
<dbReference type="Pfam" id="PF01875">
    <property type="entry name" value="Memo"/>
    <property type="match status" value="1"/>
</dbReference>
<dbReference type="GeneID" id="106813285"/>
<evidence type="ECO:0000256" key="1">
    <source>
        <dbReference type="ARBA" id="ARBA00006315"/>
    </source>
</evidence>
<dbReference type="InterPro" id="IPR002737">
    <property type="entry name" value="MEMO1_fam"/>
</dbReference>
<feature type="chain" id="PRO_5047239663" evidence="2">
    <location>
        <begin position="22"/>
        <end position="337"/>
    </location>
</feature>
<proteinExistence type="inferred from homology"/>
<dbReference type="Proteomes" id="UP000695022">
    <property type="component" value="Unplaced"/>
</dbReference>
<dbReference type="Gene3D" id="3.40.830.10">
    <property type="entry name" value="LigB-like"/>
    <property type="match status" value="1"/>
</dbReference>
<name>A0ABM1EL06_PRICU</name>
<organism evidence="3 4">
    <name type="scientific">Priapulus caudatus</name>
    <name type="common">Priapulid worm</name>
    <dbReference type="NCBI Taxonomy" id="37621"/>
    <lineage>
        <taxon>Eukaryota</taxon>
        <taxon>Metazoa</taxon>
        <taxon>Ecdysozoa</taxon>
        <taxon>Scalidophora</taxon>
        <taxon>Priapulida</taxon>
        <taxon>Priapulimorpha</taxon>
        <taxon>Priapulimorphida</taxon>
        <taxon>Priapulidae</taxon>
        <taxon>Priapulus</taxon>
    </lineage>
</organism>
<dbReference type="PANTHER" id="PTHR11060">
    <property type="entry name" value="PROTEIN MEMO1"/>
    <property type="match status" value="1"/>
</dbReference>
<keyword evidence="2" id="KW-0732">Signal</keyword>
<dbReference type="RefSeq" id="XP_014672877.1">
    <property type="nucleotide sequence ID" value="XM_014817391.1"/>
</dbReference>
<sequence length="337" mass="38211">MRRIWQAFIVACVIYVSICDAAQTSGKKGKRKLNLPDTNTDMSARRTTRAGTWYADNAPILNQQLQTWLDQAPVLHSPARAIIAPHAGYRACGACSAFAYRQIDPTNVKRLFILAPSHRGRVSGCGLSSCSTYKNPLYDLTIDKQVYEHLNATGSFETFSRSIDEKEHSIEMQLPYIAKVMEKYEGSFTIVPVLVGRLNLTRQQEYGEIFAPYLANPENLFVISSDFWHWGKKFNYTYHDPAYGEIYQFIEHLDRMAMDLIENLDPVGFANEPELRGKTICGRNAIGILLYAVNTLRRNTANELKPTLRFLNYAQNRRCTSMNDTCVSYACGALTMQ</sequence>
<gene>
    <name evidence="4" type="primary">LOC106813285</name>
</gene>
<evidence type="ECO:0000313" key="3">
    <source>
        <dbReference type="Proteomes" id="UP000695022"/>
    </source>
</evidence>
<comment type="similarity">
    <text evidence="1">Belongs to the MEMO1 family.</text>
</comment>
<reference evidence="4" key="1">
    <citation type="submission" date="2025-08" db="UniProtKB">
        <authorList>
            <consortium name="RefSeq"/>
        </authorList>
    </citation>
    <scope>IDENTIFICATION</scope>
</reference>
<protein>
    <submittedName>
        <fullName evidence="4">Protein MEMO1-like</fullName>
    </submittedName>
</protein>
<accession>A0ABM1EL06</accession>
<dbReference type="NCBIfam" id="TIGR04336">
    <property type="entry name" value="AmmeMemoSam_B"/>
    <property type="match status" value="1"/>
</dbReference>
<dbReference type="PANTHER" id="PTHR11060:SF0">
    <property type="entry name" value="PROTEIN MEMO1"/>
    <property type="match status" value="1"/>
</dbReference>
<keyword evidence="3" id="KW-1185">Reference proteome</keyword>
<dbReference type="HAMAP" id="MF_00055">
    <property type="entry name" value="MEMO1"/>
    <property type="match status" value="1"/>
</dbReference>